<evidence type="ECO:0000313" key="2">
    <source>
        <dbReference type="Proteomes" id="UP000030129"/>
    </source>
</evidence>
<accession>A0A0A2LI07</accession>
<dbReference type="AlphaFoldDB" id="A0A0A2LI07"/>
<dbReference type="STRING" id="1406840.Q763_16635"/>
<dbReference type="Proteomes" id="UP000030129">
    <property type="component" value="Unassembled WGS sequence"/>
</dbReference>
<name>A0A0A2LI07_9FLAO</name>
<comment type="caution">
    <text evidence="1">The sequence shown here is derived from an EMBL/GenBank/DDBJ whole genome shotgun (WGS) entry which is preliminary data.</text>
</comment>
<evidence type="ECO:0008006" key="3">
    <source>
        <dbReference type="Google" id="ProtNLM"/>
    </source>
</evidence>
<gene>
    <name evidence="1" type="ORF">Q763_16635</name>
</gene>
<dbReference type="PROSITE" id="PS51257">
    <property type="entry name" value="PROKAR_LIPOPROTEIN"/>
    <property type="match status" value="1"/>
</dbReference>
<keyword evidence="2" id="KW-1185">Reference proteome</keyword>
<reference evidence="1 2" key="1">
    <citation type="submission" date="2013-09" db="EMBL/GenBank/DDBJ databases">
        <authorList>
            <person name="Zeng Z."/>
            <person name="Chen C."/>
        </authorList>
    </citation>
    <scope>NUCLEOTIDE SEQUENCE [LARGE SCALE GENOMIC DNA]</scope>
    <source>
        <strain evidence="1 2">F44-8</strain>
    </source>
</reference>
<sequence>MLSNTKAIVLFVFLIACNSNLNREVVSASKPSGKQRDTLYIYFDSKQPKNFKTSVGDKIYFTITPQIDASRFVYDNSDNSKQGVKYKNFTNKFISKEELNKRFLDSMESKDVELQKSTGERGYLFSNPPYSFDKYFKNIYIYEPSNENEGQLYKVSWQYAVQ</sequence>
<evidence type="ECO:0000313" key="1">
    <source>
        <dbReference type="EMBL" id="KGO78813.1"/>
    </source>
</evidence>
<dbReference type="EMBL" id="JRLV01000026">
    <property type="protein sequence ID" value="KGO78813.1"/>
    <property type="molecule type" value="Genomic_DNA"/>
</dbReference>
<protein>
    <recommendedName>
        <fullName evidence="3">Lipoprotein</fullName>
    </recommendedName>
</protein>
<organism evidence="1 2">
    <name type="scientific">Flavobacterium beibuense F44-8</name>
    <dbReference type="NCBI Taxonomy" id="1406840"/>
    <lineage>
        <taxon>Bacteria</taxon>
        <taxon>Pseudomonadati</taxon>
        <taxon>Bacteroidota</taxon>
        <taxon>Flavobacteriia</taxon>
        <taxon>Flavobacteriales</taxon>
        <taxon>Flavobacteriaceae</taxon>
        <taxon>Flavobacterium</taxon>
    </lineage>
</organism>
<proteinExistence type="predicted"/>